<evidence type="ECO:0000313" key="2">
    <source>
        <dbReference type="Proteomes" id="UP000327157"/>
    </source>
</evidence>
<evidence type="ECO:0000313" key="1">
    <source>
        <dbReference type="EMBL" id="KAB2605688.1"/>
    </source>
</evidence>
<dbReference type="AlphaFoldDB" id="A0A5N5FRC9"/>
<reference evidence="1 2" key="3">
    <citation type="submission" date="2019-11" db="EMBL/GenBank/DDBJ databases">
        <title>A de novo genome assembly of a pear dwarfing rootstock.</title>
        <authorList>
            <person name="Wang F."/>
            <person name="Wang J."/>
            <person name="Li S."/>
            <person name="Zhang Y."/>
            <person name="Fang M."/>
            <person name="Ma L."/>
            <person name="Zhao Y."/>
            <person name="Jiang S."/>
        </authorList>
    </citation>
    <scope>NUCLEOTIDE SEQUENCE [LARGE SCALE GENOMIC DNA]</scope>
    <source>
        <strain evidence="1">S2</strain>
        <tissue evidence="1">Leaf</tissue>
    </source>
</reference>
<name>A0A5N5FRC9_9ROSA</name>
<reference evidence="1 2" key="1">
    <citation type="submission" date="2019-09" db="EMBL/GenBank/DDBJ databases">
        <authorList>
            <person name="Ou C."/>
        </authorList>
    </citation>
    <scope>NUCLEOTIDE SEQUENCE [LARGE SCALE GENOMIC DNA]</scope>
    <source>
        <strain evidence="1">S2</strain>
        <tissue evidence="1">Leaf</tissue>
    </source>
</reference>
<comment type="caution">
    <text evidence="1">The sequence shown here is derived from an EMBL/GenBank/DDBJ whole genome shotgun (WGS) entry which is preliminary data.</text>
</comment>
<proteinExistence type="predicted"/>
<dbReference type="Proteomes" id="UP000327157">
    <property type="component" value="Chromosome 11"/>
</dbReference>
<reference evidence="2" key="2">
    <citation type="submission" date="2019-10" db="EMBL/GenBank/DDBJ databases">
        <title>A de novo genome assembly of a pear dwarfing rootstock.</title>
        <authorList>
            <person name="Wang F."/>
            <person name="Wang J."/>
            <person name="Li S."/>
            <person name="Zhang Y."/>
            <person name="Fang M."/>
            <person name="Ma L."/>
            <person name="Zhao Y."/>
            <person name="Jiang S."/>
        </authorList>
    </citation>
    <scope>NUCLEOTIDE SEQUENCE [LARGE SCALE GENOMIC DNA]</scope>
</reference>
<accession>A0A5N5FRC9</accession>
<keyword evidence="2" id="KW-1185">Reference proteome</keyword>
<protein>
    <submittedName>
        <fullName evidence="1">Uncharacterized protein</fullName>
    </submittedName>
</protein>
<gene>
    <name evidence="1" type="ORF">D8674_005405</name>
</gene>
<sequence>MATADSDDVGVLGEVAASLCWACDPFGRKLEEFGGEVWVGGSSKSTVKELVRRSGGVIGRGRFLAGVVSEMGPRGAALLGLR</sequence>
<dbReference type="EMBL" id="SMOL01000559">
    <property type="protein sequence ID" value="KAB2605688.1"/>
    <property type="molecule type" value="Genomic_DNA"/>
</dbReference>
<organism evidence="1 2">
    <name type="scientific">Pyrus ussuriensis x Pyrus communis</name>
    <dbReference type="NCBI Taxonomy" id="2448454"/>
    <lineage>
        <taxon>Eukaryota</taxon>
        <taxon>Viridiplantae</taxon>
        <taxon>Streptophyta</taxon>
        <taxon>Embryophyta</taxon>
        <taxon>Tracheophyta</taxon>
        <taxon>Spermatophyta</taxon>
        <taxon>Magnoliopsida</taxon>
        <taxon>eudicotyledons</taxon>
        <taxon>Gunneridae</taxon>
        <taxon>Pentapetalae</taxon>
        <taxon>rosids</taxon>
        <taxon>fabids</taxon>
        <taxon>Rosales</taxon>
        <taxon>Rosaceae</taxon>
        <taxon>Amygdaloideae</taxon>
        <taxon>Maleae</taxon>
        <taxon>Pyrus</taxon>
    </lineage>
</organism>